<dbReference type="EMBL" id="FO082053">
    <property type="protein sequence ID" value="CCE80080.1"/>
    <property type="molecule type" value="Genomic_DNA"/>
</dbReference>
<dbReference type="Proteomes" id="UP000005222">
    <property type="component" value="Chromosome G"/>
</dbReference>
<evidence type="ECO:0000256" key="3">
    <source>
        <dbReference type="ARBA" id="ARBA00022737"/>
    </source>
</evidence>
<reference evidence="11" key="2">
    <citation type="journal article" date="2012" name="G3 (Bethesda)">
        <title>Pichia sorbitophila, an interspecies yeast hybrid reveals early steps of genome resolution following polyploidization.</title>
        <authorList>
            <person name="Leh Louis V."/>
            <person name="Despons L."/>
            <person name="Friedrich A."/>
            <person name="Martin T."/>
            <person name="Durrens P."/>
            <person name="Casaregola S."/>
            <person name="Neuveglise C."/>
            <person name="Fairhead C."/>
            <person name="Marck C."/>
            <person name="Cruz J.A."/>
            <person name="Straub M.L."/>
            <person name="Kugler V."/>
            <person name="Sacerdot C."/>
            <person name="Uzunov Z."/>
            <person name="Thierry A."/>
            <person name="Weiss S."/>
            <person name="Bleykasten C."/>
            <person name="De Montigny J."/>
            <person name="Jacques N."/>
            <person name="Jung P."/>
            <person name="Lemaire M."/>
            <person name="Mallet S."/>
            <person name="Morel G."/>
            <person name="Richard G.F."/>
            <person name="Sarkar A."/>
            <person name="Savel G."/>
            <person name="Schacherer J."/>
            <person name="Seret M.L."/>
            <person name="Talla E."/>
            <person name="Samson G."/>
            <person name="Jubin C."/>
            <person name="Poulain J."/>
            <person name="Vacherie B."/>
            <person name="Barbe V."/>
            <person name="Pelletier E."/>
            <person name="Sherman D.J."/>
            <person name="Westhof E."/>
            <person name="Weissenbach J."/>
            <person name="Baret P.V."/>
            <person name="Wincker P."/>
            <person name="Gaillardin C."/>
            <person name="Dujon B."/>
            <person name="Souciet J.L."/>
        </authorList>
    </citation>
    <scope>NUCLEOTIDE SEQUENCE [LARGE SCALE GENOMIC DNA]</scope>
    <source>
        <strain evidence="11">ATCC MYA-4447 / BCRC 22081 / CBS 7064 / NBRC 10061 / NRRL Y-12695</strain>
    </source>
</reference>
<keyword evidence="11" id="KW-1185">Reference proteome</keyword>
<dbReference type="GO" id="GO:0003682">
    <property type="term" value="F:chromatin binding"/>
    <property type="evidence" value="ECO:0007669"/>
    <property type="project" value="TreeGrafter"/>
</dbReference>
<feature type="compositionally biased region" description="Polar residues" evidence="7">
    <location>
        <begin position="178"/>
        <end position="199"/>
    </location>
</feature>
<protein>
    <recommendedName>
        <fullName evidence="6">Sister chromatid cohesion protein</fullName>
    </recommendedName>
</protein>
<evidence type="ECO:0000256" key="4">
    <source>
        <dbReference type="ARBA" id="ARBA00023242"/>
    </source>
</evidence>
<dbReference type="EMBL" id="FO082052">
    <property type="protein sequence ID" value="CCE80845.1"/>
    <property type="molecule type" value="Genomic_DNA"/>
</dbReference>
<feature type="region of interest" description="Disordered" evidence="7">
    <location>
        <begin position="178"/>
        <end position="207"/>
    </location>
</feature>
<dbReference type="InterPro" id="IPR033031">
    <property type="entry name" value="Scc2/Nipped-B"/>
</dbReference>
<dbReference type="OrthoDB" id="418242at2759"/>
<evidence type="ECO:0000313" key="10">
    <source>
        <dbReference type="EMBL" id="CCE80845.1"/>
    </source>
</evidence>
<dbReference type="InterPro" id="IPR024986">
    <property type="entry name" value="Nipped-B_C"/>
</dbReference>
<feature type="domain" description="Sister chromatid cohesion C-terminal" evidence="8">
    <location>
        <begin position="1293"/>
        <end position="1472"/>
    </location>
</feature>
<keyword evidence="5 6" id="KW-0131">Cell cycle</keyword>
<dbReference type="PANTHER" id="PTHR21704">
    <property type="entry name" value="NIPPED-B-LIKE PROTEIN DELANGIN SCC2-RELATED"/>
    <property type="match status" value="1"/>
</dbReference>
<dbReference type="GO" id="GO:1990414">
    <property type="term" value="P:replication-born double-strand break repair via sister chromatid exchange"/>
    <property type="evidence" value="ECO:0007669"/>
    <property type="project" value="TreeGrafter"/>
</dbReference>
<dbReference type="eggNOG" id="KOG1020">
    <property type="taxonomic scope" value="Eukaryota"/>
</dbReference>
<dbReference type="OMA" id="FNSRHVL"/>
<evidence type="ECO:0000256" key="5">
    <source>
        <dbReference type="ARBA" id="ARBA00023306"/>
    </source>
</evidence>
<dbReference type="PANTHER" id="PTHR21704:SF18">
    <property type="entry name" value="NIPPED-B-LIKE PROTEIN"/>
    <property type="match status" value="1"/>
</dbReference>
<name>G8YHE3_PICSO</name>
<dbReference type="GO" id="GO:0034087">
    <property type="term" value="P:establishment of mitotic sister chromatid cohesion"/>
    <property type="evidence" value="ECO:0007669"/>
    <property type="project" value="TreeGrafter"/>
</dbReference>
<proteinExistence type="inferred from homology"/>
<dbReference type="Pfam" id="PF12765">
    <property type="entry name" value="Cohesin_HEAT"/>
    <property type="match status" value="1"/>
</dbReference>
<evidence type="ECO:0000256" key="1">
    <source>
        <dbReference type="ARBA" id="ARBA00004123"/>
    </source>
</evidence>
<evidence type="ECO:0000256" key="6">
    <source>
        <dbReference type="RuleBase" id="RU364107"/>
    </source>
</evidence>
<reference evidence="10" key="1">
    <citation type="submission" date="2011-10" db="EMBL/GenBank/DDBJ databases">
        <authorList>
            <person name="Genoscope - CEA"/>
        </authorList>
    </citation>
    <scope>NUCLEOTIDE SEQUENCE</scope>
</reference>
<sequence length="1586" mass="181579">MNNGRPTSIKEGLSAMPLVHLVPTQDLGHLLKPGALKVTPKEIEGLSETYNASTKQLRDAMNSEPDNYRDVISHFVNEYESFEDRELDDIQFRTPNVLVDTSIEKEKIDVDLPPFEQRIYETEKGDMHKEADLQKSDFHPDRSNSSPTQVEDPFSLSMEAESKYSTLSEREIDYFLSSRKNSSTKTENHQSSTSTTSKRPANFPVAEQKERKKILPSHVINEKILGDYRAIFRFITEEEESDACHQYFYINNGRKLLRTTYFSFFFDTMLRLQKENLSGEIDVDDLLFIQKLCLRSLSETFDGEWSEIVDSQRRQPDTNINDLTTSILNSVVAAKALMVTLMFPSNDRRLHLEEYYEKIMIHIHHVIQNLIIPANFSRTEDKSRENSVFYEQLLNNSLESLYLISIHISKSHMDERTLTKLEYLSMLIIFSESSTKDKRTASEHSGFESLKLLCCDIIINIFKYYFDQRIFILNEVLSNCEKVLSQKQIGKSYKLSRGGSIHLTSALLMNLVQCFDENKIKSEINESEKSLDNGNKMGFNGDKKHLLGSVKSLVDNSVSTANDIVSFFLNKIPNSQENQAKMSFDVFLNDTLSVLSYPEWSSAEILISCIWKTLIYKLNQGIESAQLETYALEVASTIGLSVFKLKRASKTLHQLNENSTVEDIVFYSNCFHKCVQYCKSQGLKSFHNSNSLNYLVLKLANRLFPILSKEGKQENQLDALNSDNDHLQMLENLVADVNALLNSLLSVFKDDMITFHETLEPDIENISIECYTEILLSQDLPLLFDSFIKLIVKTLDNSKIKSKTRAIRCLSSLIDIDSNLLISPHIQESISRKLLDPSPLVRDAVIDLIHRFMSSKPEVIDQFHKPICDRLVDDSIQVRKRVLKIAKEMYQRSTRRNVRSQVGTKILRKLHDEDDVISEMAKSYLVELWFQEIVSDLKNKSTQPSKRIVFTRVEIMMDIVSASGKNSTLFEQFLNECILCSTDHDTKTALTLIIDKTVDFIIDCTDTALQKDVEKALMLLCVISKENGKLITQDQIIALQPFIVNEENSSELTGYFSLQVLRHVLSEHHVLRPEFIDAVQSYLLKKLTKFNLKELHEAMPCVWTLSLMKNDTIKLANAAISCMKLVKPFVEQSKSQGKLEITPRLLKLLNLLGCFGRYCKLEKHRDLFFNAQFGMKANETVTSLITKFLLFFCSSGFNQQLRKTAIKNTIHVCFSHPKLFMSDAILKVFDNEFKGSNLEIKLSIIQGFTDFLVKEDSESQKRNGVDEKSSTNLKLDVAVFHGSSQTYINDGICAGLIQRYLTQILDFCIFEAGDMSLLPVHFLRQVVNLGFSNPKVCVPYIIALESSTDSSVRHMALNMHKDLFERYESLTDTCYVDGIKLAVRFRKALSNSIFQETFFLRNMYVIASKTISSRKKFVHAISKLFTINLNLNKLEQNTFQRDCIIYVLLNTAEIGFESLEEVIILIRSLDKVISRQGIDLAEKLSYIHNDESIGLMQKRILCVVCQAMIGVLTLRNYLAASYSISPILIENFNSTKVDQEYKQAPRIVSEIPLNYDTRDINSVLKEPGKFSTIYTKLVQGIHDYSQ</sequence>
<dbReference type="Proteomes" id="UP000005222">
    <property type="component" value="Chromosome H"/>
</dbReference>
<comment type="similarity">
    <text evidence="2 6">Belongs to the SCC2/Nipped-B family.</text>
</comment>
<dbReference type="GO" id="GO:0071169">
    <property type="term" value="P:establishment of protein localization to chromatin"/>
    <property type="evidence" value="ECO:0007669"/>
    <property type="project" value="TreeGrafter"/>
</dbReference>
<evidence type="ECO:0000313" key="11">
    <source>
        <dbReference type="Proteomes" id="UP000005222"/>
    </source>
</evidence>
<gene>
    <name evidence="10" type="primary">Piso0_003178</name>
    <name evidence="9" type="ORF">GNLVRS01_PISO0G06606g</name>
    <name evidence="10" type="ORF">GNLVRS01_PISO0H06607g</name>
</gene>
<evidence type="ECO:0000256" key="2">
    <source>
        <dbReference type="ARBA" id="ARBA00009252"/>
    </source>
</evidence>
<dbReference type="InterPro" id="IPR026003">
    <property type="entry name" value="Cohesin_HEAT"/>
</dbReference>
<feature type="region of interest" description="Disordered" evidence="7">
    <location>
        <begin position="136"/>
        <end position="157"/>
    </location>
</feature>
<keyword evidence="4 6" id="KW-0539">Nucleus</keyword>
<dbReference type="FunCoup" id="G8YHE3">
    <property type="interactions" value="403"/>
</dbReference>
<dbReference type="GO" id="GO:0010468">
    <property type="term" value="P:regulation of gene expression"/>
    <property type="evidence" value="ECO:0007669"/>
    <property type="project" value="InterPro"/>
</dbReference>
<evidence type="ECO:0000256" key="7">
    <source>
        <dbReference type="SAM" id="MobiDB-lite"/>
    </source>
</evidence>
<dbReference type="GO" id="GO:0140588">
    <property type="term" value="P:chromatin looping"/>
    <property type="evidence" value="ECO:0007669"/>
    <property type="project" value="InterPro"/>
</dbReference>
<organism evidence="10 11">
    <name type="scientific">Pichia sorbitophila (strain ATCC MYA-4447 / BCRC 22081 / CBS 7064 / NBRC 10061 / NRRL Y-12695)</name>
    <name type="common">Hybrid yeast</name>
    <dbReference type="NCBI Taxonomy" id="559304"/>
    <lineage>
        <taxon>Eukaryota</taxon>
        <taxon>Fungi</taxon>
        <taxon>Dikarya</taxon>
        <taxon>Ascomycota</taxon>
        <taxon>Saccharomycotina</taxon>
        <taxon>Pichiomycetes</taxon>
        <taxon>Debaryomycetaceae</taxon>
        <taxon>Millerozyma</taxon>
    </lineage>
</organism>
<dbReference type="GO" id="GO:0061775">
    <property type="term" value="F:cohesin loader activity"/>
    <property type="evidence" value="ECO:0007669"/>
    <property type="project" value="InterPro"/>
</dbReference>
<keyword evidence="3 6" id="KW-0677">Repeat</keyword>
<dbReference type="GO" id="GO:0090694">
    <property type="term" value="C:Scc2-Scc4 cohesin loading complex"/>
    <property type="evidence" value="ECO:0007669"/>
    <property type="project" value="TreeGrafter"/>
</dbReference>
<dbReference type="InterPro" id="IPR016024">
    <property type="entry name" value="ARM-type_fold"/>
</dbReference>
<dbReference type="Pfam" id="PF12830">
    <property type="entry name" value="Nipped-B_C"/>
    <property type="match status" value="1"/>
</dbReference>
<dbReference type="CDD" id="cd23958">
    <property type="entry name" value="SCC2"/>
    <property type="match status" value="1"/>
</dbReference>
<dbReference type="InterPro" id="IPR011989">
    <property type="entry name" value="ARM-like"/>
</dbReference>
<evidence type="ECO:0000313" key="9">
    <source>
        <dbReference type="EMBL" id="CCE80080.1"/>
    </source>
</evidence>
<dbReference type="Gene3D" id="1.25.10.10">
    <property type="entry name" value="Leucine-rich Repeat Variant"/>
    <property type="match status" value="1"/>
</dbReference>
<dbReference type="STRING" id="559304.G8YHE3"/>
<dbReference type="SUPFAM" id="SSF48371">
    <property type="entry name" value="ARM repeat"/>
    <property type="match status" value="1"/>
</dbReference>
<dbReference type="InParanoid" id="G8YHE3"/>
<accession>G8YHE3</accession>
<evidence type="ECO:0000259" key="8">
    <source>
        <dbReference type="Pfam" id="PF12830"/>
    </source>
</evidence>
<comment type="subcellular location">
    <subcellularLocation>
        <location evidence="1 6">Nucleus</location>
    </subcellularLocation>
</comment>
<dbReference type="HOGENOM" id="CLU_004334_0_0_1"/>